<dbReference type="Proteomes" id="UP000677054">
    <property type="component" value="Unassembled WGS sequence"/>
</dbReference>
<keyword evidence="2" id="KW-0677">Repeat</keyword>
<sequence length="260" mass="29564">MRNNWVVKDLRERIFGNMTFDEIHIWNTNLVALDPSAVLSSKDRLESLTISHSLLEEFPFRVLPRMTRLRTLHLSHGFLKSVPALESPSLKNLLLWNNEIHALEPRWSMPVLERLDISHNPISDLPPGMVEGMRNLMSFDASHCNLGPVLRNGSLAFQSKSLAKIFLQENDIVKLEPGAITGLRNDTRLDLRGNKIRNLTEGSFRPMLEHLSSGTSGFIFLWGNPVICDEWLVRSPDFKKFLQRLEGVECVSKSSKSPAK</sequence>
<proteinExistence type="predicted"/>
<dbReference type="PROSITE" id="PS51450">
    <property type="entry name" value="LRR"/>
    <property type="match status" value="1"/>
</dbReference>
<keyword evidence="1" id="KW-0433">Leucine-rich repeat</keyword>
<name>A0A7R8X789_9CRUS</name>
<dbReference type="InterPro" id="IPR032675">
    <property type="entry name" value="LRR_dom_sf"/>
</dbReference>
<reference evidence="3" key="1">
    <citation type="submission" date="2020-11" db="EMBL/GenBank/DDBJ databases">
        <authorList>
            <person name="Tran Van P."/>
        </authorList>
    </citation>
    <scope>NUCLEOTIDE SEQUENCE</scope>
</reference>
<evidence type="ECO:0000313" key="3">
    <source>
        <dbReference type="EMBL" id="CAD7240980.1"/>
    </source>
</evidence>
<dbReference type="PANTHER" id="PTHR45617">
    <property type="entry name" value="LEUCINE RICH REPEAT FAMILY PROTEIN"/>
    <property type="match status" value="1"/>
</dbReference>
<dbReference type="Pfam" id="PF13855">
    <property type="entry name" value="LRR_8"/>
    <property type="match status" value="2"/>
</dbReference>
<organism evidence="3">
    <name type="scientific">Darwinula stevensoni</name>
    <dbReference type="NCBI Taxonomy" id="69355"/>
    <lineage>
        <taxon>Eukaryota</taxon>
        <taxon>Metazoa</taxon>
        <taxon>Ecdysozoa</taxon>
        <taxon>Arthropoda</taxon>
        <taxon>Crustacea</taxon>
        <taxon>Oligostraca</taxon>
        <taxon>Ostracoda</taxon>
        <taxon>Podocopa</taxon>
        <taxon>Podocopida</taxon>
        <taxon>Darwinulocopina</taxon>
        <taxon>Darwinuloidea</taxon>
        <taxon>Darwinulidae</taxon>
        <taxon>Darwinula</taxon>
    </lineage>
</organism>
<evidence type="ECO:0000256" key="2">
    <source>
        <dbReference type="ARBA" id="ARBA00022737"/>
    </source>
</evidence>
<dbReference type="AlphaFoldDB" id="A0A7R8X789"/>
<evidence type="ECO:0000313" key="4">
    <source>
        <dbReference type="Proteomes" id="UP000677054"/>
    </source>
</evidence>
<dbReference type="EMBL" id="CAJPEV010000081">
    <property type="protein sequence ID" value="CAG0880250.1"/>
    <property type="molecule type" value="Genomic_DNA"/>
</dbReference>
<dbReference type="InterPro" id="IPR003591">
    <property type="entry name" value="Leu-rich_rpt_typical-subtyp"/>
</dbReference>
<gene>
    <name evidence="3" type="ORF">DSTB1V02_LOCUS982</name>
</gene>
<accession>A0A7R8X789</accession>
<protein>
    <submittedName>
        <fullName evidence="3">Uncharacterized protein</fullName>
    </submittedName>
</protein>
<evidence type="ECO:0000256" key="1">
    <source>
        <dbReference type="ARBA" id="ARBA00022614"/>
    </source>
</evidence>
<keyword evidence="4" id="KW-1185">Reference proteome</keyword>
<dbReference type="Gene3D" id="3.80.10.10">
    <property type="entry name" value="Ribonuclease Inhibitor"/>
    <property type="match status" value="2"/>
</dbReference>
<dbReference type="SMART" id="SM00369">
    <property type="entry name" value="LRR_TYP"/>
    <property type="match status" value="3"/>
</dbReference>
<dbReference type="OrthoDB" id="1687175at2759"/>
<dbReference type="PANTHER" id="PTHR45617:SF165">
    <property type="entry name" value="COMMON DPR-INTERACTING PROTEIN-RELATED"/>
    <property type="match status" value="1"/>
</dbReference>
<dbReference type="SUPFAM" id="SSF52058">
    <property type="entry name" value="L domain-like"/>
    <property type="match status" value="1"/>
</dbReference>
<dbReference type="EMBL" id="LR899598">
    <property type="protein sequence ID" value="CAD7240980.1"/>
    <property type="molecule type" value="Genomic_DNA"/>
</dbReference>
<dbReference type="InterPro" id="IPR001611">
    <property type="entry name" value="Leu-rich_rpt"/>
</dbReference>